<reference evidence="1 2" key="1">
    <citation type="journal article" date="2015" name="Genome Announc.">
        <title>Expanding the biotechnology potential of lactobacilli through comparative genomics of 213 strains and associated genera.</title>
        <authorList>
            <person name="Sun Z."/>
            <person name="Harris H.M."/>
            <person name="McCann A."/>
            <person name="Guo C."/>
            <person name="Argimon S."/>
            <person name="Zhang W."/>
            <person name="Yang X."/>
            <person name="Jeffery I.B."/>
            <person name="Cooney J.C."/>
            <person name="Kagawa T.F."/>
            <person name="Liu W."/>
            <person name="Song Y."/>
            <person name="Salvetti E."/>
            <person name="Wrobel A."/>
            <person name="Rasinkangas P."/>
            <person name="Parkhill J."/>
            <person name="Rea M.C."/>
            <person name="O'Sullivan O."/>
            <person name="Ritari J."/>
            <person name="Douillard F.P."/>
            <person name="Paul Ross R."/>
            <person name="Yang R."/>
            <person name="Briner A.E."/>
            <person name="Felis G.E."/>
            <person name="de Vos W.M."/>
            <person name="Barrangou R."/>
            <person name="Klaenhammer T.R."/>
            <person name="Caufield P.W."/>
            <person name="Cui Y."/>
            <person name="Zhang H."/>
            <person name="O'Toole P.W."/>
        </authorList>
    </citation>
    <scope>NUCLEOTIDE SEQUENCE [LARGE SCALE GENOMIC DNA]</scope>
    <source>
        <strain evidence="1 2">JCM 15530</strain>
    </source>
</reference>
<gene>
    <name evidence="1" type="ORF">FC96_GL001029</name>
</gene>
<name>A0A0R1I0C2_9LACO</name>
<accession>A0A0R1I0C2</accession>
<sequence>MAQFEKYHPILTAHFQLDWLTQFRVNAINELRIKNGHHEGIVETADFVNRQMSQIMKANALVWGIGDRESDDFLGLFGFHPIDLTNQTGEIVLELSDKSQSAGDFIFTELLPHMMAFANEELHLKTLTVAASSHLDDWAAMGFATTPEAGVLACRLA</sequence>
<evidence type="ECO:0008006" key="3">
    <source>
        <dbReference type="Google" id="ProtNLM"/>
    </source>
</evidence>
<comment type="caution">
    <text evidence="1">The sequence shown here is derived from an EMBL/GenBank/DDBJ whole genome shotgun (WGS) entry which is preliminary data.</text>
</comment>
<proteinExistence type="predicted"/>
<dbReference type="EMBL" id="AZCX01000002">
    <property type="protein sequence ID" value="KRK48711.1"/>
    <property type="molecule type" value="Genomic_DNA"/>
</dbReference>
<protein>
    <recommendedName>
        <fullName evidence="3">N-acetyltransferase domain-containing protein</fullName>
    </recommendedName>
</protein>
<evidence type="ECO:0000313" key="1">
    <source>
        <dbReference type="EMBL" id="KRK48711.1"/>
    </source>
</evidence>
<keyword evidence="2" id="KW-1185">Reference proteome</keyword>
<evidence type="ECO:0000313" key="2">
    <source>
        <dbReference type="Proteomes" id="UP000050911"/>
    </source>
</evidence>
<dbReference type="OrthoDB" id="2249426at2"/>
<dbReference type="InterPro" id="IPR016181">
    <property type="entry name" value="Acyl_CoA_acyltransferase"/>
</dbReference>
<dbReference type="PATRIC" id="fig|1302272.5.peg.1036"/>
<dbReference type="AlphaFoldDB" id="A0A0R1I0C2"/>
<dbReference type="Gene3D" id="3.40.630.30">
    <property type="match status" value="1"/>
</dbReference>
<dbReference type="STRING" id="1302272.FC96_GL001029"/>
<organism evidence="1 2">
    <name type="scientific">Secundilactobacillus kimchicus JCM 15530</name>
    <dbReference type="NCBI Taxonomy" id="1302272"/>
    <lineage>
        <taxon>Bacteria</taxon>
        <taxon>Bacillati</taxon>
        <taxon>Bacillota</taxon>
        <taxon>Bacilli</taxon>
        <taxon>Lactobacillales</taxon>
        <taxon>Lactobacillaceae</taxon>
        <taxon>Secundilactobacillus</taxon>
    </lineage>
</organism>
<dbReference type="RefSeq" id="WP_056941946.1">
    <property type="nucleotide sequence ID" value="NZ_AZCX01000002.1"/>
</dbReference>
<dbReference type="Proteomes" id="UP000050911">
    <property type="component" value="Unassembled WGS sequence"/>
</dbReference>
<dbReference type="SUPFAM" id="SSF55729">
    <property type="entry name" value="Acyl-CoA N-acyltransferases (Nat)"/>
    <property type="match status" value="1"/>
</dbReference>